<name>A0AA97PFA9_PYRO3</name>
<dbReference type="EMBL" id="JH793786">
    <property type="protein sequence ID" value="ELQ32461.1"/>
    <property type="molecule type" value="Genomic_DNA"/>
</dbReference>
<organism evidence="1">
    <name type="scientific">Pyricularia oryzae (strain Y34)</name>
    <name type="common">Rice blast fungus</name>
    <name type="synonym">Magnaporthe oryzae</name>
    <dbReference type="NCBI Taxonomy" id="1143189"/>
    <lineage>
        <taxon>Eukaryota</taxon>
        <taxon>Fungi</taxon>
        <taxon>Dikarya</taxon>
        <taxon>Ascomycota</taxon>
        <taxon>Pezizomycotina</taxon>
        <taxon>Sordariomycetes</taxon>
        <taxon>Sordariomycetidae</taxon>
        <taxon>Magnaporthales</taxon>
        <taxon>Pyriculariaceae</taxon>
        <taxon>Pyricularia</taxon>
    </lineage>
</organism>
<dbReference type="GO" id="GO:0003677">
    <property type="term" value="F:DNA binding"/>
    <property type="evidence" value="ECO:0007669"/>
    <property type="project" value="InterPro"/>
</dbReference>
<proteinExistence type="predicted"/>
<protein>
    <submittedName>
        <fullName evidence="1">Uncharacterized protein</fullName>
    </submittedName>
</protein>
<dbReference type="InterPro" id="IPR036887">
    <property type="entry name" value="HTH_APSES_sf"/>
</dbReference>
<evidence type="ECO:0000313" key="1">
    <source>
        <dbReference type="EMBL" id="ELQ32461.1"/>
    </source>
</evidence>
<dbReference type="Proteomes" id="UP000011086">
    <property type="component" value="Unassembled WGS sequence"/>
</dbReference>
<reference evidence="1" key="1">
    <citation type="journal article" date="2012" name="PLoS Genet.">
        <title>Comparative analysis of the genomes of two field isolates of the rice blast fungus Magnaporthe oryzae.</title>
        <authorList>
            <person name="Xue M."/>
            <person name="Yang J."/>
            <person name="Li Z."/>
            <person name="Hu S."/>
            <person name="Yao N."/>
            <person name="Dean R.A."/>
            <person name="Zhao W."/>
            <person name="Shen M."/>
            <person name="Zhang H."/>
            <person name="Li C."/>
            <person name="Liu L."/>
            <person name="Cao L."/>
            <person name="Xu X."/>
            <person name="Xing Y."/>
            <person name="Hsiang T."/>
            <person name="Zhang Z."/>
            <person name="Xu J.R."/>
            <person name="Peng Y.L."/>
        </authorList>
    </citation>
    <scope>NUCLEOTIDE SEQUENCE</scope>
    <source>
        <strain evidence="1">Y34</strain>
    </source>
</reference>
<dbReference type="AlphaFoldDB" id="A0AA97PFA9"/>
<gene>
    <name evidence="1" type="ORF">OOU_Y34scaffold01152g7</name>
</gene>
<dbReference type="Gene3D" id="3.10.260.10">
    <property type="entry name" value="Transcription regulator HTH, APSES-type DNA-binding domain"/>
    <property type="match status" value="1"/>
</dbReference>
<accession>A0AA97PFA9</accession>
<sequence length="200" mass="21993">MSKETDGIWVPFRDGVFLCKEVKLFEEVRNLFQRSGQPLPPDKENYLHQAFTNHKPSGLPAGYEVLNFGKNKTVVFRKVDGAVNVTHLCAGFTKVRAALSAFLRSHPQVRVVEQIRGNTRAQGTYIALADIDIICDRFKFENPKDQILSMIHATPSGEPLSDLCEATAKNDYGVGNCTPPNATATASGSESVRILEALEG</sequence>